<reference evidence="1 2" key="1">
    <citation type="submission" date="2019-01" db="EMBL/GenBank/DDBJ databases">
        <title>Draft Genome Sequences of Helcococcus ovis Strains Isolated from the Uterus and Vagina of Dairy Cows with Metritis.</title>
        <authorList>
            <person name="Cunha F."/>
            <person name="Jeon S.J."/>
            <person name="Kutzer P."/>
            <person name="Galvao K.N."/>
        </authorList>
    </citation>
    <scope>NUCLEOTIDE SEQUENCE [LARGE SCALE GENOMIC DNA]</scope>
    <source>
        <strain evidence="1 2">KG-37</strain>
    </source>
</reference>
<dbReference type="RefSeq" id="WP_134743924.1">
    <property type="nucleotide sequence ID" value="NZ_CP119761.1"/>
</dbReference>
<protein>
    <submittedName>
        <fullName evidence="1">Uncharacterized protein</fullName>
    </submittedName>
</protein>
<dbReference type="EMBL" id="SCFR01000029">
    <property type="protein sequence ID" value="TFF64785.1"/>
    <property type="molecule type" value="Genomic_DNA"/>
</dbReference>
<name>A0A4R9C0C1_9FIRM</name>
<sequence length="162" mass="18106">MKKNFKKLVAFVFAFVVMFNFEFGFVEAFSLNRNEILPSAWAGRPGGNSGVEEWTSMQNRIGYGEMYGDYKLVSTHTGSVRNLNNSRSAVTSAILGTIGFSNSPLFGAISYLASIFASYSGGFIGEYYKSYLYASGRRSKLVLKFYDSNHNLVDTKVEISKW</sequence>
<evidence type="ECO:0000313" key="2">
    <source>
        <dbReference type="Proteomes" id="UP000297454"/>
    </source>
</evidence>
<organism evidence="1 2">
    <name type="scientific">Helcococcus ovis</name>
    <dbReference type="NCBI Taxonomy" id="72026"/>
    <lineage>
        <taxon>Bacteria</taxon>
        <taxon>Bacillati</taxon>
        <taxon>Bacillota</taxon>
        <taxon>Tissierellia</taxon>
        <taxon>Tissierellales</taxon>
        <taxon>Peptoniphilaceae</taxon>
        <taxon>Helcococcus</taxon>
    </lineage>
</organism>
<accession>A0A4R9C0C1</accession>
<evidence type="ECO:0000313" key="1">
    <source>
        <dbReference type="EMBL" id="TFF64785.1"/>
    </source>
</evidence>
<dbReference type="Proteomes" id="UP000297454">
    <property type="component" value="Unassembled WGS sequence"/>
</dbReference>
<keyword evidence="2" id="KW-1185">Reference proteome</keyword>
<comment type="caution">
    <text evidence="1">The sequence shown here is derived from an EMBL/GenBank/DDBJ whole genome shotgun (WGS) entry which is preliminary data.</text>
</comment>
<proteinExistence type="predicted"/>
<dbReference type="AlphaFoldDB" id="A0A4R9C0C1"/>
<gene>
    <name evidence="1" type="ORF">EQF91_07120</name>
</gene>